<sequence>MVLGEIPNHICKDIRPLRNLELYVLKDLRDLDITHLCYLHAISLGRVVISSNKLMDVVQQCCDALRRVKLVEVDLNIGAWAQAFDGLAGLPRLRFVKIDNCGYSRAGPTASLFVQQNTHRAVHGGCE</sequence>
<dbReference type="EMBL" id="JAPMSZ010000009">
    <property type="protein sequence ID" value="KAJ5091840.1"/>
    <property type="molecule type" value="Genomic_DNA"/>
</dbReference>
<evidence type="ECO:0000313" key="2">
    <source>
        <dbReference type="Proteomes" id="UP001141434"/>
    </source>
</evidence>
<comment type="caution">
    <text evidence="1">The sequence shown here is derived from an EMBL/GenBank/DDBJ whole genome shotgun (WGS) entry which is preliminary data.</text>
</comment>
<evidence type="ECO:0000313" key="1">
    <source>
        <dbReference type="EMBL" id="KAJ5091840.1"/>
    </source>
</evidence>
<accession>A0A9W9F1Q7</accession>
<proteinExistence type="predicted"/>
<dbReference type="RefSeq" id="XP_056510037.1">
    <property type="nucleotide sequence ID" value="XM_056657237.1"/>
</dbReference>
<keyword evidence="2" id="KW-1185">Reference proteome</keyword>
<name>A0A9W9F1Q7_9EURO</name>
<dbReference type="Proteomes" id="UP001141434">
    <property type="component" value="Unassembled WGS sequence"/>
</dbReference>
<dbReference type="AlphaFoldDB" id="A0A9W9F1Q7"/>
<dbReference type="GeneID" id="81396406"/>
<gene>
    <name evidence="1" type="ORF">NUU61_006710</name>
</gene>
<protein>
    <submittedName>
        <fullName evidence="1">Uncharacterized protein</fullName>
    </submittedName>
</protein>
<organism evidence="1 2">
    <name type="scientific">Penicillium alfredii</name>
    <dbReference type="NCBI Taxonomy" id="1506179"/>
    <lineage>
        <taxon>Eukaryota</taxon>
        <taxon>Fungi</taxon>
        <taxon>Dikarya</taxon>
        <taxon>Ascomycota</taxon>
        <taxon>Pezizomycotina</taxon>
        <taxon>Eurotiomycetes</taxon>
        <taxon>Eurotiomycetidae</taxon>
        <taxon>Eurotiales</taxon>
        <taxon>Aspergillaceae</taxon>
        <taxon>Penicillium</taxon>
    </lineage>
</organism>
<reference evidence="1" key="1">
    <citation type="submission" date="2022-11" db="EMBL/GenBank/DDBJ databases">
        <authorList>
            <person name="Petersen C."/>
        </authorList>
    </citation>
    <scope>NUCLEOTIDE SEQUENCE</scope>
    <source>
        <strain evidence="1">IBT 34128</strain>
    </source>
</reference>
<reference evidence="1" key="2">
    <citation type="journal article" date="2023" name="IMA Fungus">
        <title>Comparative genomic study of the Penicillium genus elucidates a diverse pangenome and 15 lateral gene transfer events.</title>
        <authorList>
            <person name="Petersen C."/>
            <person name="Sorensen T."/>
            <person name="Nielsen M.R."/>
            <person name="Sondergaard T.E."/>
            <person name="Sorensen J.L."/>
            <person name="Fitzpatrick D.A."/>
            <person name="Frisvad J.C."/>
            <person name="Nielsen K.L."/>
        </authorList>
    </citation>
    <scope>NUCLEOTIDE SEQUENCE</scope>
    <source>
        <strain evidence="1">IBT 34128</strain>
    </source>
</reference>